<reference evidence="12 13" key="1">
    <citation type="submission" date="2016-04" db="EMBL/GenBank/DDBJ databases">
        <title>Polished mammalian reference genomes with single-molecule sequencing and chromosome conformation capture applied to the Capra hircus genome.</title>
        <authorList>
            <person name="Bickhart D.M."/>
            <person name="Koren S."/>
            <person name="Rosen B."/>
            <person name="Hastie A."/>
            <person name="Liachko I."/>
            <person name="Sullivan S.T."/>
            <person name="Burton J."/>
            <person name="Sayre B.L."/>
            <person name="Huson H.J."/>
            <person name="Lee J."/>
            <person name="Lam E."/>
            <person name="Kelley C.M."/>
            <person name="Hutchison J.L."/>
            <person name="Zhou Y."/>
            <person name="Sun J."/>
            <person name="Crisa A."/>
            <person name="Schwartz J.C."/>
            <person name="Hammond J.A."/>
            <person name="Schroeder S.G."/>
            <person name="Liu G.E."/>
            <person name="Dunham M."/>
            <person name="Shendure J."/>
            <person name="Sonstegard T.S."/>
            <person name="Phillippy A.M."/>
            <person name="Van Tassell C.P."/>
            <person name="Smith T.P."/>
        </authorList>
    </citation>
    <scope>NUCLEOTIDE SEQUENCE [LARGE SCALE GENOMIC DNA]</scope>
</reference>
<dbReference type="GO" id="GO:0002504">
    <property type="term" value="P:antigen processing and presentation of peptide or polysaccharide antigen via MHC class II"/>
    <property type="evidence" value="ECO:0007669"/>
    <property type="project" value="UniProtKB-KW"/>
</dbReference>
<protein>
    <recommendedName>
        <fullName evidence="11">Ig-like domain-containing protein</fullName>
    </recommendedName>
</protein>
<dbReference type="InterPro" id="IPR014745">
    <property type="entry name" value="MHC_II_a/b_N"/>
</dbReference>
<reference evidence="12" key="2">
    <citation type="submission" date="2025-08" db="UniProtKB">
        <authorList>
            <consortium name="Ensembl"/>
        </authorList>
    </citation>
    <scope>IDENTIFICATION</scope>
</reference>
<dbReference type="SMART" id="SM00921">
    <property type="entry name" value="MHC_II_beta"/>
    <property type="match status" value="1"/>
</dbReference>
<keyword evidence="7" id="KW-0325">Glycoprotein</keyword>
<dbReference type="OMA" id="QGESECH"/>
<evidence type="ECO:0000256" key="1">
    <source>
        <dbReference type="ARBA" id="ARBA00004479"/>
    </source>
</evidence>
<comment type="subcellular location">
    <subcellularLocation>
        <location evidence="1">Membrane</location>
        <topology evidence="1">Single-pass type I membrane protein</topology>
    </subcellularLocation>
</comment>
<feature type="domain" description="Ig-like" evidence="11">
    <location>
        <begin position="120"/>
        <end position="158"/>
    </location>
</feature>
<evidence type="ECO:0000256" key="10">
    <source>
        <dbReference type="SAM" id="SignalP"/>
    </source>
</evidence>
<dbReference type="SUPFAM" id="SSF48726">
    <property type="entry name" value="Immunoglobulin"/>
    <property type="match status" value="1"/>
</dbReference>
<dbReference type="FunFam" id="3.10.320.10:FF:000001">
    <property type="entry name" value="HLA class II histocompatibility antigen, DRB1-1 beta chain"/>
    <property type="match status" value="1"/>
</dbReference>
<dbReference type="Bgee" id="ENSCHIG00000014502">
    <property type="expression patterns" value="Expressed in spleen"/>
</dbReference>
<dbReference type="PROSITE" id="PS50835">
    <property type="entry name" value="IG_LIKE"/>
    <property type="match status" value="1"/>
</dbReference>
<feature type="transmembrane region" description="Helical" evidence="9">
    <location>
        <begin position="216"/>
        <end position="236"/>
    </location>
</feature>
<dbReference type="EMBL" id="LWLT01000028">
    <property type="status" value="NOT_ANNOTATED_CDS"/>
    <property type="molecule type" value="Genomic_DNA"/>
</dbReference>
<dbReference type="GO" id="GO:0002250">
    <property type="term" value="P:adaptive immune response"/>
    <property type="evidence" value="ECO:0007669"/>
    <property type="project" value="UniProtKB-KW"/>
</dbReference>
<dbReference type="SUPFAM" id="SSF54452">
    <property type="entry name" value="MHC antigen-recognition domain"/>
    <property type="match status" value="1"/>
</dbReference>
<evidence type="ECO:0000256" key="9">
    <source>
        <dbReference type="SAM" id="Phobius"/>
    </source>
</evidence>
<dbReference type="InterPro" id="IPR011162">
    <property type="entry name" value="MHC_I/II-like_Ag-recog"/>
</dbReference>
<dbReference type="InterPro" id="IPR000353">
    <property type="entry name" value="MHC_II_b_N"/>
</dbReference>
<sequence>MVGSWMAALTVILIFLPESPPGRLNPAVPTAHFMVQGESECHFSIRTEQVRYFYNQKELVHFDSDNVGEFRAVTELGRLLAESWNHQKDFMEWTWAVVDTFCRHNYWVGESVTVQQQVEPTVTVYSAKTQPLQHHDLLVCSVNSFYPGHVEVRWFRNGHEEEAGVISTGLIQNGDWTFQTVVMLETVPQSGEHPSQTSPLTKLSDLISSSPTKDGMMSGVGGFVLGLLFLGIRLFIYFKNQKGKEPAGS</sequence>
<keyword evidence="6 9" id="KW-0472">Membrane</keyword>
<dbReference type="Gene3D" id="2.60.40.10">
    <property type="entry name" value="Immunoglobulins"/>
    <property type="match status" value="1"/>
</dbReference>
<keyword evidence="13" id="KW-1185">Reference proteome</keyword>
<feature type="chain" id="PRO_5019479442" description="Ig-like domain-containing protein" evidence="10">
    <location>
        <begin position="22"/>
        <end position="249"/>
    </location>
</feature>
<dbReference type="InterPro" id="IPR003597">
    <property type="entry name" value="Ig_C1-set"/>
</dbReference>
<dbReference type="Proteomes" id="UP000291000">
    <property type="component" value="Chromosome 23"/>
</dbReference>
<keyword evidence="8" id="KW-0491">MHC II</keyword>
<proteinExistence type="predicted"/>
<evidence type="ECO:0000256" key="2">
    <source>
        <dbReference type="ARBA" id="ARBA00022692"/>
    </source>
</evidence>
<feature type="signal peptide" evidence="10">
    <location>
        <begin position="1"/>
        <end position="21"/>
    </location>
</feature>
<evidence type="ECO:0000256" key="8">
    <source>
        <dbReference type="ARBA" id="ARBA00023182"/>
    </source>
</evidence>
<keyword evidence="2 9" id="KW-0812">Transmembrane</keyword>
<dbReference type="SMART" id="SM00407">
    <property type="entry name" value="IGc1"/>
    <property type="match status" value="1"/>
</dbReference>
<keyword evidence="5" id="KW-1064">Adaptive immunity</keyword>
<dbReference type="FunFam" id="2.60.40.10:FF:000116">
    <property type="entry name" value="HLA class II histocompatibility antigen, DRB1-1 beta chain"/>
    <property type="match status" value="1"/>
</dbReference>
<dbReference type="PANTHER" id="PTHR19944">
    <property type="entry name" value="MHC CLASS II-RELATED"/>
    <property type="match status" value="1"/>
</dbReference>
<organism evidence="12 13">
    <name type="scientific">Capra hircus</name>
    <name type="common">Goat</name>
    <dbReference type="NCBI Taxonomy" id="9925"/>
    <lineage>
        <taxon>Eukaryota</taxon>
        <taxon>Metazoa</taxon>
        <taxon>Chordata</taxon>
        <taxon>Craniata</taxon>
        <taxon>Vertebrata</taxon>
        <taxon>Euteleostomi</taxon>
        <taxon>Mammalia</taxon>
        <taxon>Eutheria</taxon>
        <taxon>Laurasiatheria</taxon>
        <taxon>Artiodactyla</taxon>
        <taxon>Ruminantia</taxon>
        <taxon>Pecora</taxon>
        <taxon>Bovidae</taxon>
        <taxon>Caprinae</taxon>
        <taxon>Capra</taxon>
    </lineage>
</organism>
<dbReference type="InterPro" id="IPR036179">
    <property type="entry name" value="Ig-like_dom_sf"/>
</dbReference>
<dbReference type="Pfam" id="PF07654">
    <property type="entry name" value="C1-set"/>
    <property type="match status" value="1"/>
</dbReference>
<dbReference type="GeneTree" id="ENSGT00940000155371"/>
<name>A0A452EM56_CAPHI</name>
<dbReference type="Ensembl" id="ENSCHIT00000020693.1">
    <property type="protein sequence ID" value="ENSCHIP00000012902.1"/>
    <property type="gene ID" value="ENSCHIG00000014502.1"/>
</dbReference>
<evidence type="ECO:0000313" key="12">
    <source>
        <dbReference type="Ensembl" id="ENSCHIP00000012902.1"/>
    </source>
</evidence>
<accession>A0A452EM56</accession>
<evidence type="ECO:0000256" key="4">
    <source>
        <dbReference type="ARBA" id="ARBA00022989"/>
    </source>
</evidence>
<evidence type="ECO:0000256" key="5">
    <source>
        <dbReference type="ARBA" id="ARBA00023130"/>
    </source>
</evidence>
<dbReference type="GO" id="GO:0042613">
    <property type="term" value="C:MHC class II protein complex"/>
    <property type="evidence" value="ECO:0007669"/>
    <property type="project" value="UniProtKB-KW"/>
</dbReference>
<dbReference type="PANTHER" id="PTHR19944:SF103">
    <property type="entry name" value="DLA CLASS II HISTOCOMPATIBILITY ANTIGEN, DR-1 BETA CHAIN-LIKE"/>
    <property type="match status" value="1"/>
</dbReference>
<evidence type="ECO:0000313" key="13">
    <source>
        <dbReference type="Proteomes" id="UP000291000"/>
    </source>
</evidence>
<dbReference type="STRING" id="9925.ENSCHIP00000012902"/>
<dbReference type="Pfam" id="PF00969">
    <property type="entry name" value="MHC_II_beta"/>
    <property type="match status" value="1"/>
</dbReference>
<dbReference type="InterPro" id="IPR050160">
    <property type="entry name" value="MHC/Immunoglobulin"/>
</dbReference>
<dbReference type="InterPro" id="IPR007110">
    <property type="entry name" value="Ig-like_dom"/>
</dbReference>
<keyword evidence="3" id="KW-0391">Immunity</keyword>
<evidence type="ECO:0000256" key="3">
    <source>
        <dbReference type="ARBA" id="ARBA00022859"/>
    </source>
</evidence>
<dbReference type="AlphaFoldDB" id="A0A452EM56"/>
<keyword evidence="4 9" id="KW-1133">Transmembrane helix</keyword>
<evidence type="ECO:0000259" key="11">
    <source>
        <dbReference type="PROSITE" id="PS50835"/>
    </source>
</evidence>
<evidence type="ECO:0000256" key="7">
    <source>
        <dbReference type="ARBA" id="ARBA00023180"/>
    </source>
</evidence>
<keyword evidence="10" id="KW-0732">Signal</keyword>
<reference evidence="12" key="3">
    <citation type="submission" date="2025-09" db="UniProtKB">
        <authorList>
            <consortium name="Ensembl"/>
        </authorList>
    </citation>
    <scope>IDENTIFICATION</scope>
</reference>
<evidence type="ECO:0000256" key="6">
    <source>
        <dbReference type="ARBA" id="ARBA00023136"/>
    </source>
</evidence>
<dbReference type="Gene3D" id="3.10.320.10">
    <property type="entry name" value="Class II Histocompatibility Antigen, M Beta Chain, Chain B, domain 1"/>
    <property type="match status" value="1"/>
</dbReference>
<dbReference type="InterPro" id="IPR013783">
    <property type="entry name" value="Ig-like_fold"/>
</dbReference>